<dbReference type="Pfam" id="PF22282">
    <property type="entry name" value="CydS"/>
    <property type="match status" value="1"/>
</dbReference>
<accession>A0A1H3ULL8</accession>
<keyword evidence="1" id="KW-1133">Transmembrane helix</keyword>
<dbReference type="STRING" id="1503961.SAMN05421736_12311"/>
<feature type="transmembrane region" description="Helical" evidence="1">
    <location>
        <begin position="6"/>
        <end position="27"/>
    </location>
</feature>
<keyword evidence="3" id="KW-1185">Reference proteome</keyword>
<organism evidence="2 3">
    <name type="scientific">Evansella caseinilytica</name>
    <dbReference type="NCBI Taxonomy" id="1503961"/>
    <lineage>
        <taxon>Bacteria</taxon>
        <taxon>Bacillati</taxon>
        <taxon>Bacillota</taxon>
        <taxon>Bacilli</taxon>
        <taxon>Bacillales</taxon>
        <taxon>Bacillaceae</taxon>
        <taxon>Evansella</taxon>
    </lineage>
</organism>
<evidence type="ECO:0000313" key="3">
    <source>
        <dbReference type="Proteomes" id="UP000198935"/>
    </source>
</evidence>
<dbReference type="Proteomes" id="UP000198935">
    <property type="component" value="Unassembled WGS sequence"/>
</dbReference>
<dbReference type="EMBL" id="FNPI01000023">
    <property type="protein sequence ID" value="SDZ63247.1"/>
    <property type="molecule type" value="Genomic_DNA"/>
</dbReference>
<evidence type="ECO:0000313" key="2">
    <source>
        <dbReference type="EMBL" id="SDZ63247.1"/>
    </source>
</evidence>
<dbReference type="InterPro" id="IPR054381">
    <property type="entry name" value="CydS"/>
</dbReference>
<sequence length="43" mass="5070">MINDFMIMILPVFVVFVSLGVFFLWVIKSKEPYEMNAEEGKEK</sequence>
<keyword evidence="1" id="KW-0812">Transmembrane</keyword>
<evidence type="ECO:0000256" key="1">
    <source>
        <dbReference type="SAM" id="Phobius"/>
    </source>
</evidence>
<proteinExistence type="predicted"/>
<dbReference type="AlphaFoldDB" id="A0A1H3ULL8"/>
<evidence type="ECO:0008006" key="4">
    <source>
        <dbReference type="Google" id="ProtNLM"/>
    </source>
</evidence>
<keyword evidence="1" id="KW-0472">Membrane</keyword>
<name>A0A1H3ULL8_9BACI</name>
<gene>
    <name evidence="2" type="ORF">SAMN05421736_12311</name>
</gene>
<protein>
    <recommendedName>
        <fullName evidence="4">Cbb3-type cytochrome oxidase component FixQ</fullName>
    </recommendedName>
</protein>
<reference evidence="3" key="1">
    <citation type="submission" date="2016-10" db="EMBL/GenBank/DDBJ databases">
        <authorList>
            <person name="Varghese N."/>
            <person name="Submissions S."/>
        </authorList>
    </citation>
    <scope>NUCLEOTIDE SEQUENCE [LARGE SCALE GENOMIC DNA]</scope>
    <source>
        <strain evidence="3">SP</strain>
    </source>
</reference>